<evidence type="ECO:0000313" key="10">
    <source>
        <dbReference type="EnsemblPlants" id="AUR62014062-RA:cds"/>
    </source>
</evidence>
<dbReference type="GO" id="GO:0071555">
    <property type="term" value="P:cell wall organization"/>
    <property type="evidence" value="ECO:0007669"/>
    <property type="project" value="UniProtKB-KW"/>
</dbReference>
<evidence type="ECO:0000256" key="6">
    <source>
        <dbReference type="ARBA" id="ARBA00023295"/>
    </source>
</evidence>
<proteinExistence type="inferred from homology"/>
<evidence type="ECO:0000256" key="9">
    <source>
        <dbReference type="SAM" id="SignalP"/>
    </source>
</evidence>
<keyword evidence="3" id="KW-0134">Cell wall</keyword>
<dbReference type="InterPro" id="IPR012334">
    <property type="entry name" value="Pectin_lyas_fold"/>
</dbReference>
<evidence type="ECO:0000256" key="3">
    <source>
        <dbReference type="ARBA" id="ARBA00022512"/>
    </source>
</evidence>
<dbReference type="OMA" id="TRNEIVH"/>
<reference evidence="10" key="2">
    <citation type="submission" date="2021-03" db="UniProtKB">
        <authorList>
            <consortium name="EnsemblPlants"/>
        </authorList>
    </citation>
    <scope>IDENTIFICATION</scope>
</reference>
<feature type="signal peptide" evidence="9">
    <location>
        <begin position="1"/>
        <end position="20"/>
    </location>
</feature>
<dbReference type="Gramene" id="AUR62014062-RA">
    <property type="protein sequence ID" value="AUR62014062-RA:cds"/>
    <property type="gene ID" value="AUR62014062"/>
</dbReference>
<evidence type="ECO:0000256" key="1">
    <source>
        <dbReference type="ARBA" id="ARBA00004191"/>
    </source>
</evidence>
<dbReference type="GO" id="GO:0005975">
    <property type="term" value="P:carbohydrate metabolic process"/>
    <property type="evidence" value="ECO:0007669"/>
    <property type="project" value="InterPro"/>
</dbReference>
<dbReference type="Pfam" id="PF00295">
    <property type="entry name" value="Glyco_hydro_28"/>
    <property type="match status" value="1"/>
</dbReference>
<feature type="chain" id="PRO_5030772599" description="Polygalacturonase" evidence="9">
    <location>
        <begin position="21"/>
        <end position="122"/>
    </location>
</feature>
<dbReference type="AlphaFoldDB" id="A0A803LJB5"/>
<keyword evidence="9" id="KW-0732">Signal</keyword>
<organism evidence="10 11">
    <name type="scientific">Chenopodium quinoa</name>
    <name type="common">Quinoa</name>
    <dbReference type="NCBI Taxonomy" id="63459"/>
    <lineage>
        <taxon>Eukaryota</taxon>
        <taxon>Viridiplantae</taxon>
        <taxon>Streptophyta</taxon>
        <taxon>Embryophyta</taxon>
        <taxon>Tracheophyta</taxon>
        <taxon>Spermatophyta</taxon>
        <taxon>Magnoliopsida</taxon>
        <taxon>eudicotyledons</taxon>
        <taxon>Gunneridae</taxon>
        <taxon>Pentapetalae</taxon>
        <taxon>Caryophyllales</taxon>
        <taxon>Chenopodiaceae</taxon>
        <taxon>Chenopodioideae</taxon>
        <taxon>Atripliceae</taxon>
        <taxon>Chenopodium</taxon>
    </lineage>
</organism>
<comment type="subcellular location">
    <subcellularLocation>
        <location evidence="1">Secreted</location>
        <location evidence="1">Cell wall</location>
    </subcellularLocation>
</comment>
<dbReference type="Proteomes" id="UP000596660">
    <property type="component" value="Unplaced"/>
</dbReference>
<dbReference type="PANTHER" id="PTHR31375">
    <property type="match status" value="1"/>
</dbReference>
<name>A0A803LJB5_CHEQI</name>
<accession>A0A803LJB5</accession>
<evidence type="ECO:0000256" key="4">
    <source>
        <dbReference type="ARBA" id="ARBA00022525"/>
    </source>
</evidence>
<dbReference type="SUPFAM" id="SSF51126">
    <property type="entry name" value="Pectin lyase-like"/>
    <property type="match status" value="1"/>
</dbReference>
<keyword evidence="7" id="KW-0961">Cell wall biogenesis/degradation</keyword>
<evidence type="ECO:0000256" key="7">
    <source>
        <dbReference type="ARBA" id="ARBA00023316"/>
    </source>
</evidence>
<dbReference type="GO" id="GO:0004650">
    <property type="term" value="F:polygalacturonase activity"/>
    <property type="evidence" value="ECO:0007669"/>
    <property type="project" value="InterPro"/>
</dbReference>
<comment type="similarity">
    <text evidence="2 8">Belongs to the glycosyl hydrolase 28 family.</text>
</comment>
<reference evidence="10" key="1">
    <citation type="journal article" date="2017" name="Nature">
        <title>The genome of Chenopodium quinoa.</title>
        <authorList>
            <person name="Jarvis D.E."/>
            <person name="Ho Y.S."/>
            <person name="Lightfoot D.J."/>
            <person name="Schmoeckel S.M."/>
            <person name="Li B."/>
            <person name="Borm T.J.A."/>
            <person name="Ohyanagi H."/>
            <person name="Mineta K."/>
            <person name="Michell C.T."/>
            <person name="Saber N."/>
            <person name="Kharbatia N.M."/>
            <person name="Rupper R.R."/>
            <person name="Sharp A.R."/>
            <person name="Dally N."/>
            <person name="Boughton B.A."/>
            <person name="Woo Y.H."/>
            <person name="Gao G."/>
            <person name="Schijlen E.G.W.M."/>
            <person name="Guo X."/>
            <person name="Momin A.A."/>
            <person name="Negrao S."/>
            <person name="Al-Babili S."/>
            <person name="Gehring C."/>
            <person name="Roessner U."/>
            <person name="Jung C."/>
            <person name="Murphy K."/>
            <person name="Arold S.T."/>
            <person name="Gojobori T."/>
            <person name="van der Linden C.G."/>
            <person name="van Loo E.N."/>
            <person name="Jellen E.N."/>
            <person name="Maughan P.J."/>
            <person name="Tester M."/>
        </authorList>
    </citation>
    <scope>NUCLEOTIDE SEQUENCE [LARGE SCALE GENOMIC DNA]</scope>
    <source>
        <strain evidence="10">cv. PI 614886</strain>
    </source>
</reference>
<evidence type="ECO:0008006" key="12">
    <source>
        <dbReference type="Google" id="ProtNLM"/>
    </source>
</evidence>
<dbReference type="Gene3D" id="2.160.20.10">
    <property type="entry name" value="Single-stranded right-handed beta-helix, Pectin lyase-like"/>
    <property type="match status" value="1"/>
</dbReference>
<evidence type="ECO:0000256" key="8">
    <source>
        <dbReference type="RuleBase" id="RU361169"/>
    </source>
</evidence>
<sequence length="122" mass="13569">MINYLIFFLISLFPPFQSTAVQISQVMYRNITGTTNSKQAMKFACSDTVPCKNIVLTNIDLHRKDGTTETYCNSVTGFGFGTINPPADCLTSSDKDYSSSDDDMRISQLGESIEDHLVHTEL</sequence>
<keyword evidence="11" id="KW-1185">Reference proteome</keyword>
<keyword evidence="5 8" id="KW-0378">Hydrolase</keyword>
<keyword evidence="6 8" id="KW-0326">Glycosidase</keyword>
<evidence type="ECO:0000256" key="5">
    <source>
        <dbReference type="ARBA" id="ARBA00022801"/>
    </source>
</evidence>
<keyword evidence="4" id="KW-0964">Secreted</keyword>
<evidence type="ECO:0000313" key="11">
    <source>
        <dbReference type="Proteomes" id="UP000596660"/>
    </source>
</evidence>
<dbReference type="InterPro" id="IPR011050">
    <property type="entry name" value="Pectin_lyase_fold/virulence"/>
</dbReference>
<dbReference type="EnsemblPlants" id="AUR62014062-RA">
    <property type="protein sequence ID" value="AUR62014062-RA:cds"/>
    <property type="gene ID" value="AUR62014062"/>
</dbReference>
<dbReference type="InterPro" id="IPR000743">
    <property type="entry name" value="Glyco_hydro_28"/>
</dbReference>
<evidence type="ECO:0000256" key="2">
    <source>
        <dbReference type="ARBA" id="ARBA00008834"/>
    </source>
</evidence>
<protein>
    <recommendedName>
        <fullName evidence="12">Polygalacturonase</fullName>
    </recommendedName>
</protein>